<dbReference type="Gene3D" id="3.40.50.720">
    <property type="entry name" value="NAD(P)-binding Rossmann-like Domain"/>
    <property type="match status" value="1"/>
</dbReference>
<evidence type="ECO:0000256" key="4">
    <source>
        <dbReference type="RuleBase" id="RU000363"/>
    </source>
</evidence>
<proteinExistence type="inferred from homology"/>
<keyword evidence="3" id="KW-0560">Oxidoreductase</keyword>
<dbReference type="PRINTS" id="PR00080">
    <property type="entry name" value="SDRFAMILY"/>
</dbReference>
<evidence type="ECO:0000256" key="3">
    <source>
        <dbReference type="ARBA" id="ARBA00023002"/>
    </source>
</evidence>
<comment type="similarity">
    <text evidence="1 4">Belongs to the short-chain dehydrogenases/reductases (SDR) family.</text>
</comment>
<dbReference type="Proteomes" id="UP001500540">
    <property type="component" value="Unassembled WGS sequence"/>
</dbReference>
<keyword evidence="2" id="KW-0521">NADP</keyword>
<keyword evidence="6" id="KW-1185">Reference proteome</keyword>
<evidence type="ECO:0000313" key="5">
    <source>
        <dbReference type="EMBL" id="GAA3754611.1"/>
    </source>
</evidence>
<dbReference type="Pfam" id="PF00106">
    <property type="entry name" value="adh_short"/>
    <property type="match status" value="1"/>
</dbReference>
<name>A0ABP7G3I5_9MICO</name>
<dbReference type="EMBL" id="BAABAF010000001">
    <property type="protein sequence ID" value="GAA3754611.1"/>
    <property type="molecule type" value="Genomic_DNA"/>
</dbReference>
<evidence type="ECO:0000256" key="2">
    <source>
        <dbReference type="ARBA" id="ARBA00022857"/>
    </source>
</evidence>
<dbReference type="PANTHER" id="PTHR43490">
    <property type="entry name" value="(+)-NEOMENTHOL DEHYDROGENASE"/>
    <property type="match status" value="1"/>
</dbReference>
<dbReference type="SUPFAM" id="SSF51735">
    <property type="entry name" value="NAD(P)-binding Rossmann-fold domains"/>
    <property type="match status" value="1"/>
</dbReference>
<dbReference type="InterPro" id="IPR002347">
    <property type="entry name" value="SDR_fam"/>
</dbReference>
<accession>A0ABP7G3I5</accession>
<sequence length="253" mass="26396">MNAESTSTLPQPGEVTPGTVALVTGGNGGIGYQIARELAERGVTVWLGARDLKRGEDAAATLGEDVRAIRLDVTDQDSIDAAAQQIDALDILVNNAGINPGGEDLEHTDLDQFRRAYETNVFGLVAVTQAFAPALARSGHPRIVNVSSGTGSLTWNSGPNPQFDWERVRGGGIAYRSSKTAVNAVTLLAAQSFGDRFKVNALAPGLRTTNLRPGITGGGDPAEAAAGAIRLALLPDDGPTGALWSWDGTRAPW</sequence>
<dbReference type="PANTHER" id="PTHR43490:SF99">
    <property type="entry name" value="SHORT-CHAIN DEHYDROGENASE_REDUCTASE"/>
    <property type="match status" value="1"/>
</dbReference>
<dbReference type="InterPro" id="IPR036291">
    <property type="entry name" value="NAD(P)-bd_dom_sf"/>
</dbReference>
<evidence type="ECO:0000313" key="6">
    <source>
        <dbReference type="Proteomes" id="UP001500540"/>
    </source>
</evidence>
<gene>
    <name evidence="5" type="ORF">GCM10022240_04580</name>
</gene>
<comment type="caution">
    <text evidence="5">The sequence shown here is derived from an EMBL/GenBank/DDBJ whole genome shotgun (WGS) entry which is preliminary data.</text>
</comment>
<dbReference type="RefSeq" id="WP_344780091.1">
    <property type="nucleotide sequence ID" value="NZ_BAABAF010000001.1"/>
</dbReference>
<dbReference type="PRINTS" id="PR00081">
    <property type="entry name" value="GDHRDH"/>
</dbReference>
<evidence type="ECO:0000256" key="1">
    <source>
        <dbReference type="ARBA" id="ARBA00006484"/>
    </source>
</evidence>
<organism evidence="5 6">
    <name type="scientific">Microbacterium kribbense</name>
    <dbReference type="NCBI Taxonomy" id="433645"/>
    <lineage>
        <taxon>Bacteria</taxon>
        <taxon>Bacillati</taxon>
        <taxon>Actinomycetota</taxon>
        <taxon>Actinomycetes</taxon>
        <taxon>Micrococcales</taxon>
        <taxon>Microbacteriaceae</taxon>
        <taxon>Microbacterium</taxon>
    </lineage>
</organism>
<protein>
    <submittedName>
        <fullName evidence="5">SDR family oxidoreductase</fullName>
    </submittedName>
</protein>
<reference evidence="6" key="1">
    <citation type="journal article" date="2019" name="Int. J. Syst. Evol. Microbiol.">
        <title>The Global Catalogue of Microorganisms (GCM) 10K type strain sequencing project: providing services to taxonomists for standard genome sequencing and annotation.</title>
        <authorList>
            <consortium name="The Broad Institute Genomics Platform"/>
            <consortium name="The Broad Institute Genome Sequencing Center for Infectious Disease"/>
            <person name="Wu L."/>
            <person name="Ma J."/>
        </authorList>
    </citation>
    <scope>NUCLEOTIDE SEQUENCE [LARGE SCALE GENOMIC DNA]</scope>
    <source>
        <strain evidence="6">JCM 16950</strain>
    </source>
</reference>